<dbReference type="SMART" id="SM00342">
    <property type="entry name" value="HTH_ARAC"/>
    <property type="match status" value="1"/>
</dbReference>
<sequence length="288" mass="33135">MSWIEALQRSIDYLEDHLESDFKMEDAAAEANVSVFHFQRIFMVLTDMSVMEYVRRRRLTLAAEELALTSVRVIDVAFKYGYETPESFAKAFKRQHGMSPSEARSSKKGFTSYNRLVISVQLKGALPMKVRIEEKEAFQIIGVKREFSCENGENTREIPKMWQEVHQNGVNDELTKLNNGEVEGMLGVCRMMDTAINTLEYWIATAYEGNEVPARYERLEIPAATYAVFEVVGPMPQAIQSMWEKIYSEWFPSSSYRPSGSAEMEVYTIDDANKADYYSEIWIPVVNK</sequence>
<evidence type="ECO:0000256" key="2">
    <source>
        <dbReference type="ARBA" id="ARBA00023125"/>
    </source>
</evidence>
<dbReference type="InterPro" id="IPR001849">
    <property type="entry name" value="PH_domain"/>
</dbReference>
<evidence type="ECO:0000313" key="7">
    <source>
        <dbReference type="Proteomes" id="UP001152173"/>
    </source>
</evidence>
<dbReference type="SUPFAM" id="SSF46689">
    <property type="entry name" value="Homeodomain-like"/>
    <property type="match status" value="2"/>
</dbReference>
<comment type="caution">
    <text evidence="6">The sequence shown here is derived from an EMBL/GenBank/DDBJ whole genome shotgun (WGS) entry which is preliminary data.</text>
</comment>
<dbReference type="InterPro" id="IPR018062">
    <property type="entry name" value="HTH_AraC-typ_CS"/>
</dbReference>
<proteinExistence type="predicted"/>
<dbReference type="PRINTS" id="PR00032">
    <property type="entry name" value="HTHARAC"/>
</dbReference>
<evidence type="ECO:0000256" key="1">
    <source>
        <dbReference type="ARBA" id="ARBA00023015"/>
    </source>
</evidence>
<keyword evidence="2" id="KW-0238">DNA-binding</keyword>
<dbReference type="InterPro" id="IPR009057">
    <property type="entry name" value="Homeodomain-like_sf"/>
</dbReference>
<dbReference type="EMBL" id="JAMKBJ010000010">
    <property type="protein sequence ID" value="MCZ8537870.1"/>
    <property type="molecule type" value="Genomic_DNA"/>
</dbReference>
<dbReference type="GO" id="GO:0003700">
    <property type="term" value="F:DNA-binding transcription factor activity"/>
    <property type="evidence" value="ECO:0007669"/>
    <property type="project" value="InterPro"/>
</dbReference>
<dbReference type="InterPro" id="IPR029441">
    <property type="entry name" value="Cass2"/>
</dbReference>
<reference evidence="6" key="1">
    <citation type="submission" date="2022-05" db="EMBL/GenBank/DDBJ databases">
        <authorList>
            <person name="Colautti A."/>
            <person name="Iacumin L."/>
        </authorList>
    </citation>
    <scope>NUCLEOTIDE SEQUENCE</scope>
    <source>
        <strain evidence="6">SK 55</strain>
    </source>
</reference>
<dbReference type="InterPro" id="IPR010499">
    <property type="entry name" value="AraC_E-bd"/>
</dbReference>
<dbReference type="Pfam" id="PF12833">
    <property type="entry name" value="HTH_18"/>
    <property type="match status" value="1"/>
</dbReference>
<organism evidence="6 7">
    <name type="scientific">Paenisporosarcina quisquiliarum</name>
    <dbReference type="NCBI Taxonomy" id="365346"/>
    <lineage>
        <taxon>Bacteria</taxon>
        <taxon>Bacillati</taxon>
        <taxon>Bacillota</taxon>
        <taxon>Bacilli</taxon>
        <taxon>Bacillales</taxon>
        <taxon>Caryophanaceae</taxon>
        <taxon>Paenisporosarcina</taxon>
    </lineage>
</organism>
<dbReference type="RefSeq" id="WP_269926939.1">
    <property type="nucleotide sequence ID" value="NZ_JAMKBJ010000010.1"/>
</dbReference>
<name>A0A9X3RDI1_9BACL</name>
<accession>A0A9X3RDI1</accession>
<protein>
    <submittedName>
        <fullName evidence="6">AraC family transcriptional regulator</fullName>
    </submittedName>
</protein>
<dbReference type="GO" id="GO:0043565">
    <property type="term" value="F:sequence-specific DNA binding"/>
    <property type="evidence" value="ECO:0007669"/>
    <property type="project" value="InterPro"/>
</dbReference>
<dbReference type="PANTHER" id="PTHR47504">
    <property type="entry name" value="RIGHT ORIGIN-BINDING PROTEIN"/>
    <property type="match status" value="1"/>
</dbReference>
<evidence type="ECO:0000256" key="3">
    <source>
        <dbReference type="ARBA" id="ARBA00023163"/>
    </source>
</evidence>
<keyword evidence="7" id="KW-1185">Reference proteome</keyword>
<dbReference type="PROSITE" id="PS50003">
    <property type="entry name" value="PH_DOMAIN"/>
    <property type="match status" value="1"/>
</dbReference>
<dbReference type="PROSITE" id="PS01124">
    <property type="entry name" value="HTH_ARAC_FAMILY_2"/>
    <property type="match status" value="1"/>
</dbReference>
<dbReference type="Gene3D" id="1.10.10.60">
    <property type="entry name" value="Homeodomain-like"/>
    <property type="match status" value="2"/>
</dbReference>
<feature type="domain" description="PH" evidence="5">
    <location>
        <begin position="1"/>
        <end position="12"/>
    </location>
</feature>
<dbReference type="SUPFAM" id="SSF55136">
    <property type="entry name" value="Probable bacterial effector-binding domain"/>
    <property type="match status" value="1"/>
</dbReference>
<evidence type="ECO:0000259" key="5">
    <source>
        <dbReference type="PROSITE" id="PS50003"/>
    </source>
</evidence>
<dbReference type="Proteomes" id="UP001152173">
    <property type="component" value="Unassembled WGS sequence"/>
</dbReference>
<dbReference type="InterPro" id="IPR020449">
    <property type="entry name" value="Tscrpt_reg_AraC-type_HTH"/>
</dbReference>
<keyword evidence="3" id="KW-0804">Transcription</keyword>
<dbReference type="InterPro" id="IPR011256">
    <property type="entry name" value="Reg_factor_effector_dom_sf"/>
</dbReference>
<dbReference type="SMART" id="SM00871">
    <property type="entry name" value="AraC_E_bind"/>
    <property type="match status" value="1"/>
</dbReference>
<dbReference type="Gene3D" id="3.20.80.10">
    <property type="entry name" value="Regulatory factor, effector binding domain"/>
    <property type="match status" value="1"/>
</dbReference>
<dbReference type="InterPro" id="IPR018060">
    <property type="entry name" value="HTH_AraC"/>
</dbReference>
<evidence type="ECO:0000313" key="6">
    <source>
        <dbReference type="EMBL" id="MCZ8537870.1"/>
    </source>
</evidence>
<keyword evidence="1" id="KW-0805">Transcription regulation</keyword>
<evidence type="ECO:0000259" key="4">
    <source>
        <dbReference type="PROSITE" id="PS01124"/>
    </source>
</evidence>
<dbReference type="InterPro" id="IPR050959">
    <property type="entry name" value="MarA-like"/>
</dbReference>
<feature type="domain" description="HTH araC/xylS-type" evidence="4">
    <location>
        <begin position="8"/>
        <end position="106"/>
    </location>
</feature>
<gene>
    <name evidence="6" type="ORF">M9R32_11810</name>
</gene>
<dbReference type="PANTHER" id="PTHR47504:SF5">
    <property type="entry name" value="RIGHT ORIGIN-BINDING PROTEIN"/>
    <property type="match status" value="1"/>
</dbReference>
<dbReference type="AlphaFoldDB" id="A0A9X3RDI1"/>
<dbReference type="Pfam" id="PF14526">
    <property type="entry name" value="Cass2"/>
    <property type="match status" value="1"/>
</dbReference>
<dbReference type="PROSITE" id="PS00041">
    <property type="entry name" value="HTH_ARAC_FAMILY_1"/>
    <property type="match status" value="1"/>
</dbReference>